<dbReference type="GO" id="GO:0031992">
    <property type="term" value="F:energy transducer activity"/>
    <property type="evidence" value="ECO:0007669"/>
    <property type="project" value="TreeGrafter"/>
</dbReference>
<dbReference type="InterPro" id="IPR037682">
    <property type="entry name" value="TonB_C"/>
</dbReference>
<keyword evidence="8" id="KW-1133">Transmembrane helix</keyword>
<feature type="chain" id="PRO_5005217166" description="TonB C-terminal domain-containing protein" evidence="11">
    <location>
        <begin position="25"/>
        <end position="280"/>
    </location>
</feature>
<evidence type="ECO:0000256" key="11">
    <source>
        <dbReference type="SAM" id="SignalP"/>
    </source>
</evidence>
<keyword evidence="4" id="KW-1003">Cell membrane</keyword>
<accession>A0A0H5CY55</accession>
<evidence type="ECO:0000256" key="3">
    <source>
        <dbReference type="ARBA" id="ARBA00022448"/>
    </source>
</evidence>
<dbReference type="PANTHER" id="PTHR33446:SF2">
    <property type="entry name" value="PROTEIN TONB"/>
    <property type="match status" value="1"/>
</dbReference>
<dbReference type="Pfam" id="PF13103">
    <property type="entry name" value="TonB_2"/>
    <property type="match status" value="1"/>
</dbReference>
<evidence type="ECO:0000313" key="13">
    <source>
        <dbReference type="EMBL" id="CRL09523.1"/>
    </source>
</evidence>
<proteinExistence type="inferred from homology"/>
<evidence type="ECO:0000313" key="14">
    <source>
        <dbReference type="Proteomes" id="UP000043764"/>
    </source>
</evidence>
<keyword evidence="11" id="KW-0732">Signal</keyword>
<sequence>MMRRRRAAKTVAVALAVTAHGLLAYTLAPAKDEILMEAGQGSSDVRLGTAFKDMVVGTASASPPQLDAKIVTAQEKPLVQPHRPTIANPSARPTVDRTHAVQRLTSRSAGTAPTVAARRPSPQQDTAKPREKVAPQSAVTRVAPTATQPAPTKPQQSQRGGAQSAAAGDTSGRVKAKATRRGQPDATAAQTQGNAAASNYPGQVMRKLARAGKPRVKSRGVALISFTIGANGGLTSVSLSRASGSAALDKAAVQLVRRAGPFPKPPAGARRSFSVKIQGR</sequence>
<dbReference type="InterPro" id="IPR006260">
    <property type="entry name" value="TonB/TolA_C"/>
</dbReference>
<dbReference type="PROSITE" id="PS52015">
    <property type="entry name" value="TONB_CTD"/>
    <property type="match status" value="1"/>
</dbReference>
<evidence type="ECO:0000256" key="5">
    <source>
        <dbReference type="ARBA" id="ARBA00022519"/>
    </source>
</evidence>
<organism evidence="13 14">
    <name type="scientific">Phaeobacter italicus</name>
    <dbReference type="NCBI Taxonomy" id="481446"/>
    <lineage>
        <taxon>Bacteria</taxon>
        <taxon>Pseudomonadati</taxon>
        <taxon>Pseudomonadota</taxon>
        <taxon>Alphaproteobacteria</taxon>
        <taxon>Rhodobacterales</taxon>
        <taxon>Roseobacteraceae</taxon>
        <taxon>Phaeobacter</taxon>
    </lineage>
</organism>
<dbReference type="NCBIfam" id="TIGR01352">
    <property type="entry name" value="tonB_Cterm"/>
    <property type="match status" value="1"/>
</dbReference>
<comment type="similarity">
    <text evidence="2">Belongs to the TonB family.</text>
</comment>
<dbReference type="Proteomes" id="UP000043764">
    <property type="component" value="Unassembled WGS sequence"/>
</dbReference>
<keyword evidence="3" id="KW-0813">Transport</keyword>
<dbReference type="InterPro" id="IPR051045">
    <property type="entry name" value="TonB-dependent_transducer"/>
</dbReference>
<reference evidence="14" key="1">
    <citation type="submission" date="2015-05" db="EMBL/GenBank/DDBJ databases">
        <authorList>
            <person name="Rodrigo-Torres Lidia"/>
            <person name="Arahal R.David."/>
        </authorList>
    </citation>
    <scope>NUCLEOTIDE SEQUENCE [LARGE SCALE GENOMIC DNA]</scope>
    <source>
        <strain evidence="14">CECT 7321</strain>
    </source>
</reference>
<feature type="region of interest" description="Disordered" evidence="10">
    <location>
        <begin position="259"/>
        <end position="280"/>
    </location>
</feature>
<dbReference type="RefSeq" id="WP_050672420.1">
    <property type="nucleotide sequence ID" value="NZ_CVRL01000003.1"/>
</dbReference>
<evidence type="ECO:0000256" key="8">
    <source>
        <dbReference type="ARBA" id="ARBA00022989"/>
    </source>
</evidence>
<comment type="subcellular location">
    <subcellularLocation>
        <location evidence="1">Cell inner membrane</location>
        <topology evidence="1">Single-pass membrane protein</topology>
        <orientation evidence="1">Periplasmic side</orientation>
    </subcellularLocation>
</comment>
<dbReference type="GO" id="GO:0015031">
    <property type="term" value="P:protein transport"/>
    <property type="evidence" value="ECO:0007669"/>
    <property type="project" value="UniProtKB-KW"/>
</dbReference>
<evidence type="ECO:0000256" key="7">
    <source>
        <dbReference type="ARBA" id="ARBA00022927"/>
    </source>
</evidence>
<evidence type="ECO:0000256" key="9">
    <source>
        <dbReference type="ARBA" id="ARBA00023136"/>
    </source>
</evidence>
<dbReference type="SUPFAM" id="SSF74653">
    <property type="entry name" value="TolA/TonB C-terminal domain"/>
    <property type="match status" value="1"/>
</dbReference>
<evidence type="ECO:0000256" key="6">
    <source>
        <dbReference type="ARBA" id="ARBA00022692"/>
    </source>
</evidence>
<keyword evidence="6" id="KW-0812">Transmembrane</keyword>
<evidence type="ECO:0000256" key="10">
    <source>
        <dbReference type="SAM" id="MobiDB-lite"/>
    </source>
</evidence>
<feature type="compositionally biased region" description="Low complexity" evidence="10">
    <location>
        <begin position="186"/>
        <end position="197"/>
    </location>
</feature>
<feature type="compositionally biased region" description="Low complexity" evidence="10">
    <location>
        <begin position="138"/>
        <end position="168"/>
    </location>
</feature>
<dbReference type="GO" id="GO:0055085">
    <property type="term" value="P:transmembrane transport"/>
    <property type="evidence" value="ECO:0007669"/>
    <property type="project" value="InterPro"/>
</dbReference>
<name>A0A0H5CY55_9RHOB</name>
<dbReference type="AlphaFoldDB" id="A0A0H5CY55"/>
<protein>
    <recommendedName>
        <fullName evidence="12">TonB C-terminal domain-containing protein</fullName>
    </recommendedName>
</protein>
<evidence type="ECO:0000256" key="2">
    <source>
        <dbReference type="ARBA" id="ARBA00006555"/>
    </source>
</evidence>
<dbReference type="GO" id="GO:0098797">
    <property type="term" value="C:plasma membrane protein complex"/>
    <property type="evidence" value="ECO:0007669"/>
    <property type="project" value="TreeGrafter"/>
</dbReference>
<feature type="domain" description="TonB C-terminal" evidence="12">
    <location>
        <begin position="194"/>
        <end position="280"/>
    </location>
</feature>
<evidence type="ECO:0000259" key="12">
    <source>
        <dbReference type="PROSITE" id="PS52015"/>
    </source>
</evidence>
<gene>
    <name evidence="13" type="ORF">NIT7321_00354</name>
</gene>
<feature type="signal peptide" evidence="11">
    <location>
        <begin position="1"/>
        <end position="24"/>
    </location>
</feature>
<keyword evidence="14" id="KW-1185">Reference proteome</keyword>
<keyword evidence="7" id="KW-0653">Protein transport</keyword>
<dbReference type="STRING" id="481446.NIT7645_03666"/>
<evidence type="ECO:0000256" key="4">
    <source>
        <dbReference type="ARBA" id="ARBA00022475"/>
    </source>
</evidence>
<keyword evidence="5" id="KW-0997">Cell inner membrane</keyword>
<dbReference type="PANTHER" id="PTHR33446">
    <property type="entry name" value="PROTEIN TONB-RELATED"/>
    <property type="match status" value="1"/>
</dbReference>
<feature type="region of interest" description="Disordered" evidence="10">
    <location>
        <begin position="104"/>
        <end position="198"/>
    </location>
</feature>
<evidence type="ECO:0000256" key="1">
    <source>
        <dbReference type="ARBA" id="ARBA00004383"/>
    </source>
</evidence>
<dbReference type="EMBL" id="CVRL01000003">
    <property type="protein sequence ID" value="CRL09523.1"/>
    <property type="molecule type" value="Genomic_DNA"/>
</dbReference>
<dbReference type="Gene3D" id="3.30.1150.10">
    <property type="match status" value="1"/>
</dbReference>
<keyword evidence="9" id="KW-0472">Membrane</keyword>